<dbReference type="eggNOG" id="COG0863">
    <property type="taxonomic scope" value="Bacteria"/>
</dbReference>
<dbReference type="REBASE" id="62681">
    <property type="entry name" value="R1.Sma45390ORF451P"/>
</dbReference>
<reference evidence="1 2" key="1">
    <citation type="journal article" date="2012" name="Stand. Genomic Sci.">
        <title>Genome sequence of the ocean sediment bacterium Saccharomonospora marina type strain (XMU15(T)).</title>
        <authorList>
            <person name="Klenk H.P."/>
            <person name="Lu M."/>
            <person name="Lucas S."/>
            <person name="Lapidus A."/>
            <person name="Copeland A."/>
            <person name="Pitluck S."/>
            <person name="Goodwin L.A."/>
            <person name="Han C."/>
            <person name="Tapia R."/>
            <person name="Brambilla E.M."/>
            <person name="Potter G."/>
            <person name="Land M."/>
            <person name="Ivanova N."/>
            <person name="Rohde M."/>
            <person name="Goker M."/>
            <person name="Detter J.C."/>
            <person name="Li W.J."/>
            <person name="Kyrpides N.C."/>
            <person name="Woyke T."/>
        </authorList>
    </citation>
    <scope>NUCLEOTIDE SEQUENCE [LARGE SCALE GENOMIC DNA]</scope>
    <source>
        <strain evidence="1 2">XMU15</strain>
    </source>
</reference>
<dbReference type="RefSeq" id="WP_009152141.1">
    <property type="nucleotide sequence ID" value="NZ_CM001439.1"/>
</dbReference>
<keyword evidence="1" id="KW-0378">Hydrolase</keyword>
<name>H5X381_9PSEU</name>
<gene>
    <name evidence="1" type="ORF">SacmaDRAFT_0449</name>
</gene>
<evidence type="ECO:0000313" key="2">
    <source>
        <dbReference type="Proteomes" id="UP000004926"/>
    </source>
</evidence>
<keyword evidence="1" id="KW-0540">Nuclease</keyword>
<evidence type="ECO:0000313" key="1">
    <source>
        <dbReference type="EMBL" id="EHR48750.1"/>
    </source>
</evidence>
<dbReference type="Pfam" id="PF09517">
    <property type="entry name" value="RE_Eco29kI"/>
    <property type="match status" value="1"/>
</dbReference>
<dbReference type="STRING" id="882083.SacmaDRAFT_0449"/>
<dbReference type="AlphaFoldDB" id="H5X381"/>
<dbReference type="GO" id="GO:0004519">
    <property type="term" value="F:endonuclease activity"/>
    <property type="evidence" value="ECO:0007669"/>
    <property type="project" value="UniProtKB-KW"/>
</dbReference>
<keyword evidence="2" id="KW-1185">Reference proteome</keyword>
<accession>H5X381</accession>
<dbReference type="OrthoDB" id="4187639at2"/>
<protein>
    <submittedName>
        <fullName evidence="1">Eco29kI restriction endonuclease</fullName>
    </submittedName>
</protein>
<keyword evidence="1" id="KW-0255">Endonuclease</keyword>
<dbReference type="InterPro" id="IPR018575">
    <property type="entry name" value="Restrct_endonuc_II_Eco29kI"/>
</dbReference>
<proteinExistence type="predicted"/>
<sequence>MAKQSPSKLPKPDRFNPLDPAAIGAILRERLEQEESHDFPPDPFRGAGLYALYYVGDGIPEYQPLANEFRQGRHIPVYVGKAESGNSSYGFEPDYNATNLSDRIAKHADSVAEVERFNGGGNLRLVDFRVKFLSIDDAWIVLGERALLRAYRPVLWNSIVNGFGSNPPGTARKNARSVWDTMHPGRERAGQLPNRRLTLAEIRDRVAEGVEISLIRKDDVRDKRIAAMKRTKVIWSPPSGKSTDKRIHVADERRFLAEIERLGLSVPEYRTNSADEFSLFGER</sequence>
<dbReference type="Proteomes" id="UP000004926">
    <property type="component" value="Chromosome"/>
</dbReference>
<dbReference type="HOGENOM" id="CLU_088903_0_0_11"/>
<organism evidence="1 2">
    <name type="scientific">Saccharomonospora marina XMU15</name>
    <dbReference type="NCBI Taxonomy" id="882083"/>
    <lineage>
        <taxon>Bacteria</taxon>
        <taxon>Bacillati</taxon>
        <taxon>Actinomycetota</taxon>
        <taxon>Actinomycetes</taxon>
        <taxon>Pseudonocardiales</taxon>
        <taxon>Pseudonocardiaceae</taxon>
        <taxon>Saccharomonospora</taxon>
    </lineage>
</organism>
<dbReference type="EMBL" id="CM001439">
    <property type="protein sequence ID" value="EHR48750.1"/>
    <property type="molecule type" value="Genomic_DNA"/>
</dbReference>